<feature type="region of interest" description="Disordered" evidence="1">
    <location>
        <begin position="109"/>
        <end position="133"/>
    </location>
</feature>
<dbReference type="Proteomes" id="UP000293289">
    <property type="component" value="Unassembled WGS sequence"/>
</dbReference>
<keyword evidence="3" id="KW-1185">Reference proteome</keyword>
<feature type="compositionally biased region" description="Low complexity" evidence="1">
    <location>
        <begin position="117"/>
        <end position="133"/>
    </location>
</feature>
<evidence type="ECO:0000313" key="3">
    <source>
        <dbReference type="Proteomes" id="UP000293289"/>
    </source>
</evidence>
<accession>A0A4V2EZI5</accession>
<evidence type="ECO:0000313" key="2">
    <source>
        <dbReference type="EMBL" id="RZS66610.1"/>
    </source>
</evidence>
<comment type="caution">
    <text evidence="2">The sequence shown here is derived from an EMBL/GenBank/DDBJ whole genome shotgun (WGS) entry which is preliminary data.</text>
</comment>
<organism evidence="2 3">
    <name type="scientific">Agromyces ramosus</name>
    <dbReference type="NCBI Taxonomy" id="33879"/>
    <lineage>
        <taxon>Bacteria</taxon>
        <taxon>Bacillati</taxon>
        <taxon>Actinomycetota</taxon>
        <taxon>Actinomycetes</taxon>
        <taxon>Micrococcales</taxon>
        <taxon>Microbacteriaceae</taxon>
        <taxon>Agromyces</taxon>
    </lineage>
</organism>
<dbReference type="GO" id="GO:0016491">
    <property type="term" value="F:oxidoreductase activity"/>
    <property type="evidence" value="ECO:0007669"/>
    <property type="project" value="InterPro"/>
</dbReference>
<name>A0A4V2EZI5_9MICO</name>
<reference evidence="2 3" key="1">
    <citation type="submission" date="2019-02" db="EMBL/GenBank/DDBJ databases">
        <title>Genomic Encyclopedia of Type Strains, Phase IV (KMG-IV): sequencing the most valuable type-strain genomes for metagenomic binning, comparative biology and taxonomic classification.</title>
        <authorList>
            <person name="Goeker M."/>
        </authorList>
    </citation>
    <scope>NUCLEOTIDE SEQUENCE [LARGE SCALE GENOMIC DNA]</scope>
    <source>
        <strain evidence="2 3">DSM 43045</strain>
    </source>
</reference>
<gene>
    <name evidence="2" type="ORF">EV187_2347</name>
</gene>
<protein>
    <submittedName>
        <fullName evidence="2">Uncharacterized protein</fullName>
    </submittedName>
</protein>
<dbReference type="InterPro" id="IPR012348">
    <property type="entry name" value="RNR-like"/>
</dbReference>
<dbReference type="RefSeq" id="WP_130353178.1">
    <property type="nucleotide sequence ID" value="NZ_SGWY01000002.1"/>
</dbReference>
<sequence>MTRSPSSGPAEPAEFDVRAFARSAHGSLRDDLDLEAVAAAPLAPDVVAVLDTLAVLEGATMAHLRNVLVTNTHKDARVTAFLVTWAFEKFWIADALRAIVDASAGAGAGPGVGAEGRGSPPRTGTAAPGAAASAGRGPVRRAFAGITQGWAVVGAHMTVGLVDDRALGAAYARVAESSTSAALDAAVGRIVAVKGRHARFFDEEARRRLTTSPRAARLARRELRRTAWPLGGAALTAEQRAGFSRFAFGGPEGHARAADLERGIAALPGMDARTAAIVRRGLAGRSAA</sequence>
<dbReference type="Gene3D" id="1.10.620.20">
    <property type="entry name" value="Ribonucleotide Reductase, subunit A"/>
    <property type="match status" value="1"/>
</dbReference>
<dbReference type="OrthoDB" id="3721183at2"/>
<dbReference type="EMBL" id="SGWY01000002">
    <property type="protein sequence ID" value="RZS66610.1"/>
    <property type="molecule type" value="Genomic_DNA"/>
</dbReference>
<evidence type="ECO:0000256" key="1">
    <source>
        <dbReference type="SAM" id="MobiDB-lite"/>
    </source>
</evidence>
<dbReference type="AlphaFoldDB" id="A0A4V2EZI5"/>
<proteinExistence type="predicted"/>